<sequence length="56" mass="6447">MCDGSIKGMQVAVEEEEGEPDRNECECGYRTELLRPPRTSTPPMRSKKRSHVKIRK</sequence>
<accession>A0A9P4Y607</accession>
<organism evidence="2 3">
    <name type="scientific">Cryphonectria parasitica (strain ATCC 38755 / EP155)</name>
    <dbReference type="NCBI Taxonomy" id="660469"/>
    <lineage>
        <taxon>Eukaryota</taxon>
        <taxon>Fungi</taxon>
        <taxon>Dikarya</taxon>
        <taxon>Ascomycota</taxon>
        <taxon>Pezizomycotina</taxon>
        <taxon>Sordariomycetes</taxon>
        <taxon>Sordariomycetidae</taxon>
        <taxon>Diaporthales</taxon>
        <taxon>Cryphonectriaceae</taxon>
        <taxon>Cryphonectria-Endothia species complex</taxon>
        <taxon>Cryphonectria</taxon>
    </lineage>
</organism>
<feature type="compositionally biased region" description="Basic residues" evidence="1">
    <location>
        <begin position="45"/>
        <end position="56"/>
    </location>
</feature>
<gene>
    <name evidence="2" type="ORF">M406DRAFT_55200</name>
</gene>
<dbReference type="EMBL" id="MU032346">
    <property type="protein sequence ID" value="KAF3767353.1"/>
    <property type="molecule type" value="Genomic_DNA"/>
</dbReference>
<dbReference type="GeneID" id="63841679"/>
<proteinExistence type="predicted"/>
<feature type="compositionally biased region" description="Basic and acidic residues" evidence="1">
    <location>
        <begin position="20"/>
        <end position="35"/>
    </location>
</feature>
<dbReference type="Proteomes" id="UP000803844">
    <property type="component" value="Unassembled WGS sequence"/>
</dbReference>
<reference evidence="2" key="1">
    <citation type="journal article" date="2020" name="Phytopathology">
        <title>Genome sequence of the chestnut blight fungus Cryphonectria parasitica EP155: A fundamental resource for an archetypical invasive plant pathogen.</title>
        <authorList>
            <person name="Crouch J.A."/>
            <person name="Dawe A."/>
            <person name="Aerts A."/>
            <person name="Barry K."/>
            <person name="Churchill A.C.L."/>
            <person name="Grimwood J."/>
            <person name="Hillman B."/>
            <person name="Milgroom M.G."/>
            <person name="Pangilinan J."/>
            <person name="Smith M."/>
            <person name="Salamov A."/>
            <person name="Schmutz J."/>
            <person name="Yadav J."/>
            <person name="Grigoriev I.V."/>
            <person name="Nuss D."/>
        </authorList>
    </citation>
    <scope>NUCLEOTIDE SEQUENCE</scope>
    <source>
        <strain evidence="2">EP155</strain>
    </source>
</reference>
<comment type="caution">
    <text evidence="2">The sequence shown here is derived from an EMBL/GenBank/DDBJ whole genome shotgun (WGS) entry which is preliminary data.</text>
</comment>
<protein>
    <submittedName>
        <fullName evidence="2">Uncharacterized protein</fullName>
    </submittedName>
</protein>
<dbReference type="RefSeq" id="XP_040778314.1">
    <property type="nucleotide sequence ID" value="XM_040924550.1"/>
</dbReference>
<evidence type="ECO:0000313" key="3">
    <source>
        <dbReference type="Proteomes" id="UP000803844"/>
    </source>
</evidence>
<feature type="region of interest" description="Disordered" evidence="1">
    <location>
        <begin position="1"/>
        <end position="56"/>
    </location>
</feature>
<evidence type="ECO:0000313" key="2">
    <source>
        <dbReference type="EMBL" id="KAF3767353.1"/>
    </source>
</evidence>
<evidence type="ECO:0000256" key="1">
    <source>
        <dbReference type="SAM" id="MobiDB-lite"/>
    </source>
</evidence>
<dbReference type="AlphaFoldDB" id="A0A9P4Y607"/>
<name>A0A9P4Y607_CRYP1</name>
<keyword evidence="3" id="KW-1185">Reference proteome</keyword>